<dbReference type="InterPro" id="IPR051924">
    <property type="entry name" value="GST_Kappa/NadH"/>
</dbReference>
<keyword evidence="5" id="KW-1185">Reference proteome</keyword>
<reference evidence="4 5" key="1">
    <citation type="submission" date="2019-09" db="EMBL/GenBank/DDBJ databases">
        <title>Nitrincola iocasae sp. nov., a bacterium isolated from the sediment collected at a cold seep field in South China Sea.</title>
        <authorList>
            <person name="Zhang H."/>
            <person name="Wang H."/>
            <person name="Li C."/>
        </authorList>
    </citation>
    <scope>NUCLEOTIDE SEQUENCE [LARGE SCALE GENOMIC DNA]</scope>
    <source>
        <strain evidence="4 5">KXZD1103</strain>
    </source>
</reference>
<dbReference type="RefSeq" id="WP_151057762.1">
    <property type="nucleotide sequence ID" value="NZ_CP044222.1"/>
</dbReference>
<dbReference type="EMBL" id="CP044222">
    <property type="protein sequence ID" value="QEW07890.1"/>
    <property type="molecule type" value="Genomic_DNA"/>
</dbReference>
<comment type="catalytic activity">
    <reaction evidence="1">
        <text>2-hydroxychromene-2-carboxylate = (3E)-4-(2-hydroxyphenyl)-2-oxobut-3-enoate</text>
        <dbReference type="Rhea" id="RHEA:27401"/>
        <dbReference type="ChEBI" id="CHEBI:59350"/>
        <dbReference type="ChEBI" id="CHEBI:59353"/>
        <dbReference type="EC" id="5.99.1.4"/>
    </reaction>
</comment>
<dbReference type="InterPro" id="IPR036249">
    <property type="entry name" value="Thioredoxin-like_sf"/>
</dbReference>
<dbReference type="PANTHER" id="PTHR42943:SF2">
    <property type="entry name" value="GLUTATHIONE S-TRANSFERASE KAPPA 1"/>
    <property type="match status" value="1"/>
</dbReference>
<dbReference type="InterPro" id="IPR001853">
    <property type="entry name" value="DSBA-like_thioredoxin_dom"/>
</dbReference>
<keyword evidence="1 4" id="KW-0413">Isomerase</keyword>
<dbReference type="GO" id="GO:0018845">
    <property type="term" value="F:2-hydroxychromene-2-carboxylate isomerase activity"/>
    <property type="evidence" value="ECO:0007669"/>
    <property type="project" value="UniProtKB-UniRule"/>
</dbReference>
<evidence type="ECO:0000259" key="3">
    <source>
        <dbReference type="Pfam" id="PF01323"/>
    </source>
</evidence>
<evidence type="ECO:0000256" key="1">
    <source>
        <dbReference type="PIRNR" id="PIRNR006386"/>
    </source>
</evidence>
<comment type="similarity">
    <text evidence="1">Belongs to the GST superfamily. NadH family.</text>
</comment>
<gene>
    <name evidence="4" type="ORF">F5I99_16105</name>
</gene>
<dbReference type="PIRSF" id="PIRSF006386">
    <property type="entry name" value="HCCAis_GSTk"/>
    <property type="match status" value="1"/>
</dbReference>
<dbReference type="SUPFAM" id="SSF52833">
    <property type="entry name" value="Thioredoxin-like"/>
    <property type="match status" value="1"/>
</dbReference>
<dbReference type="GO" id="GO:0004364">
    <property type="term" value="F:glutathione transferase activity"/>
    <property type="evidence" value="ECO:0007669"/>
    <property type="project" value="TreeGrafter"/>
</dbReference>
<dbReference type="KEGG" id="nik:F5I99_16105"/>
<dbReference type="InterPro" id="IPR014440">
    <property type="entry name" value="HCCAis_GSTk"/>
</dbReference>
<dbReference type="InterPro" id="IPR044087">
    <property type="entry name" value="NahD-like"/>
</dbReference>
<dbReference type="PANTHER" id="PTHR42943">
    <property type="entry name" value="GLUTATHIONE S-TRANSFERASE KAPPA"/>
    <property type="match status" value="1"/>
</dbReference>
<evidence type="ECO:0000313" key="4">
    <source>
        <dbReference type="EMBL" id="QEW07890.1"/>
    </source>
</evidence>
<dbReference type="Proteomes" id="UP000325606">
    <property type="component" value="Chromosome"/>
</dbReference>
<dbReference type="AlphaFoldDB" id="A0A5J6LGV2"/>
<dbReference type="GO" id="GO:1901170">
    <property type="term" value="P:naphthalene catabolic process"/>
    <property type="evidence" value="ECO:0007669"/>
    <property type="project" value="InterPro"/>
</dbReference>
<feature type="active site" description="Nucleophile" evidence="2">
    <location>
        <position position="23"/>
    </location>
</feature>
<accession>A0A5J6LGV2</accession>
<evidence type="ECO:0000256" key="2">
    <source>
        <dbReference type="PIRSR" id="PIRSR006386-1"/>
    </source>
</evidence>
<dbReference type="GO" id="GO:0006749">
    <property type="term" value="P:glutathione metabolic process"/>
    <property type="evidence" value="ECO:0007669"/>
    <property type="project" value="TreeGrafter"/>
</dbReference>
<dbReference type="Gene3D" id="3.40.30.10">
    <property type="entry name" value="Glutaredoxin"/>
    <property type="match status" value="1"/>
</dbReference>
<organism evidence="4 5">
    <name type="scientific">Nitrincola iocasae</name>
    <dbReference type="NCBI Taxonomy" id="2614693"/>
    <lineage>
        <taxon>Bacteria</taxon>
        <taxon>Pseudomonadati</taxon>
        <taxon>Pseudomonadota</taxon>
        <taxon>Gammaproteobacteria</taxon>
        <taxon>Oceanospirillales</taxon>
        <taxon>Oceanospirillaceae</taxon>
        <taxon>Nitrincola</taxon>
    </lineage>
</organism>
<protein>
    <recommendedName>
        <fullName evidence="1">2-hydroxychromene-2-carboxylate isomerase</fullName>
        <ecNumber evidence="1">5.99.1.4</ecNumber>
    </recommendedName>
</protein>
<name>A0A5J6LGV2_9GAMM</name>
<dbReference type="Pfam" id="PF01323">
    <property type="entry name" value="DSBA"/>
    <property type="match status" value="1"/>
</dbReference>
<dbReference type="CDD" id="cd03022">
    <property type="entry name" value="DsbA_HCCA_Iso"/>
    <property type="match status" value="1"/>
</dbReference>
<dbReference type="GO" id="GO:0004602">
    <property type="term" value="F:glutathione peroxidase activity"/>
    <property type="evidence" value="ECO:0007669"/>
    <property type="project" value="TreeGrafter"/>
</dbReference>
<feature type="domain" description="DSBA-like thioredoxin" evidence="3">
    <location>
        <begin position="15"/>
        <end position="200"/>
    </location>
</feature>
<dbReference type="EC" id="5.99.1.4" evidence="1"/>
<proteinExistence type="inferred from homology"/>
<sequence length="211" mass="24167">MTDLEKKSGAVEVPLEFWFDLSSNYSYLSLMRVEDLARGRGIDIQWRPFLLGPVFASLGWNNSPFVVQKAKGAYVKRDMERQCAKYSLPWSWPSEFPRRTLLPMRVAVYGQDQPWLADFCKRIMLLNFAEDQEIDSPEVVGDVLCSMGLPASDIIDASQNEAFKQALRIQTQQAQEKGIFGAPMFVVHRELFWGNDRLEDAINYCAEVKSQ</sequence>
<evidence type="ECO:0000313" key="5">
    <source>
        <dbReference type="Proteomes" id="UP000325606"/>
    </source>
</evidence>